<gene>
    <name evidence="3" type="ORF">E6O75_ATG06392</name>
</gene>
<accession>A0A4Z1PA38</accession>
<comment type="caution">
    <text evidence="3">The sequence shown here is derived from an EMBL/GenBank/DDBJ whole genome shotgun (WGS) entry which is preliminary data.</text>
</comment>
<keyword evidence="3" id="KW-0548">Nucleotidyltransferase</keyword>
<feature type="chain" id="PRO_5021245418" evidence="2">
    <location>
        <begin position="19"/>
        <end position="289"/>
    </location>
</feature>
<keyword evidence="2" id="KW-0732">Signal</keyword>
<evidence type="ECO:0000313" key="4">
    <source>
        <dbReference type="Proteomes" id="UP000298493"/>
    </source>
</evidence>
<dbReference type="AlphaFoldDB" id="A0A4Z1PA38"/>
<dbReference type="STRING" id="86259.A0A4Z1PA38"/>
<dbReference type="GO" id="GO:0003964">
    <property type="term" value="F:RNA-directed DNA polymerase activity"/>
    <property type="evidence" value="ECO:0007669"/>
    <property type="project" value="UniProtKB-KW"/>
</dbReference>
<keyword evidence="4" id="KW-1185">Reference proteome</keyword>
<feature type="compositionally biased region" description="Polar residues" evidence="1">
    <location>
        <begin position="193"/>
        <end position="207"/>
    </location>
</feature>
<proteinExistence type="predicted"/>
<evidence type="ECO:0000313" key="3">
    <source>
        <dbReference type="EMBL" id="TID18316.1"/>
    </source>
</evidence>
<dbReference type="Proteomes" id="UP000298493">
    <property type="component" value="Unassembled WGS sequence"/>
</dbReference>
<dbReference type="EMBL" id="SNSC02000014">
    <property type="protein sequence ID" value="TID18316.1"/>
    <property type="molecule type" value="Genomic_DNA"/>
</dbReference>
<dbReference type="PROSITE" id="PS51257">
    <property type="entry name" value="PROKAR_LIPOPROTEIN"/>
    <property type="match status" value="1"/>
</dbReference>
<name>A0A4Z1PA38_9PEZI</name>
<sequence>MYGLKQLLVLALAGSAAAGCICQSQKGPRSGTDKQATKKACLENSGSWDERPNYYTASYHYRAGVFQDILSGRARDFYLSNIITGAPWSEVYAKMDAQFNPREKKGWKGPYNLEAIEGNDVTISLQSGPTKFRATHVKPFFQDETEEAPSHEDNSDLDQSGQEPDSLLTTPPDSPRIEEETRTSGRQRRLPGNLQNDHLYSSFPTQERSSHDYRSSLYSRNYGPAFIRPSIGTILSIEVDKTVYEGADQDLAQISAHLDLDMDVDTLSDVEDDILVLDEEVGADLRMDT</sequence>
<feature type="region of interest" description="Disordered" evidence="1">
    <location>
        <begin position="144"/>
        <end position="212"/>
    </location>
</feature>
<keyword evidence="3" id="KW-0808">Transferase</keyword>
<feature type="signal peptide" evidence="2">
    <location>
        <begin position="1"/>
        <end position="18"/>
    </location>
</feature>
<evidence type="ECO:0000256" key="2">
    <source>
        <dbReference type="SAM" id="SignalP"/>
    </source>
</evidence>
<feature type="compositionally biased region" description="Polar residues" evidence="1">
    <location>
        <begin position="157"/>
        <end position="171"/>
    </location>
</feature>
<reference evidence="3 4" key="1">
    <citation type="submission" date="2019-04" db="EMBL/GenBank/DDBJ databases">
        <title>High contiguity whole genome sequence and gene annotation resource for two Venturia nashicola isolates.</title>
        <authorList>
            <person name="Prokchorchik M."/>
            <person name="Won K."/>
            <person name="Lee Y."/>
            <person name="Choi E.D."/>
            <person name="Segonzac C."/>
            <person name="Sohn K.H."/>
        </authorList>
    </citation>
    <scope>NUCLEOTIDE SEQUENCE [LARGE SCALE GENOMIC DNA]</scope>
    <source>
        <strain evidence="3 4">PRI2</strain>
    </source>
</reference>
<keyword evidence="3" id="KW-0695">RNA-directed DNA polymerase</keyword>
<protein>
    <submittedName>
        <fullName evidence="3">Reverse transcriptase-like protein</fullName>
    </submittedName>
</protein>
<evidence type="ECO:0000256" key="1">
    <source>
        <dbReference type="SAM" id="MobiDB-lite"/>
    </source>
</evidence>
<organism evidence="3 4">
    <name type="scientific">Venturia nashicola</name>
    <dbReference type="NCBI Taxonomy" id="86259"/>
    <lineage>
        <taxon>Eukaryota</taxon>
        <taxon>Fungi</taxon>
        <taxon>Dikarya</taxon>
        <taxon>Ascomycota</taxon>
        <taxon>Pezizomycotina</taxon>
        <taxon>Dothideomycetes</taxon>
        <taxon>Pleosporomycetidae</taxon>
        <taxon>Venturiales</taxon>
        <taxon>Venturiaceae</taxon>
        <taxon>Venturia</taxon>
    </lineage>
</organism>